<organism evidence="1 2">
    <name type="scientific">Malus baccata</name>
    <name type="common">Siberian crab apple</name>
    <name type="synonym">Pyrus baccata</name>
    <dbReference type="NCBI Taxonomy" id="106549"/>
    <lineage>
        <taxon>Eukaryota</taxon>
        <taxon>Viridiplantae</taxon>
        <taxon>Streptophyta</taxon>
        <taxon>Embryophyta</taxon>
        <taxon>Tracheophyta</taxon>
        <taxon>Spermatophyta</taxon>
        <taxon>Magnoliopsida</taxon>
        <taxon>eudicotyledons</taxon>
        <taxon>Gunneridae</taxon>
        <taxon>Pentapetalae</taxon>
        <taxon>rosids</taxon>
        <taxon>fabids</taxon>
        <taxon>Rosales</taxon>
        <taxon>Rosaceae</taxon>
        <taxon>Amygdaloideae</taxon>
        <taxon>Maleae</taxon>
        <taxon>Malus</taxon>
    </lineage>
</organism>
<reference evidence="1 2" key="1">
    <citation type="journal article" date="2019" name="G3 (Bethesda)">
        <title>Sequencing of a Wild Apple (Malus baccata) Genome Unravels the Differences Between Cultivated and Wild Apple Species Regarding Disease Resistance and Cold Tolerance.</title>
        <authorList>
            <person name="Chen X."/>
        </authorList>
    </citation>
    <scope>NUCLEOTIDE SEQUENCE [LARGE SCALE GENOMIC DNA]</scope>
    <source>
        <strain evidence="2">cv. Shandingzi</strain>
        <tissue evidence="1">Leaves</tissue>
    </source>
</reference>
<dbReference type="AlphaFoldDB" id="A0A540M7H9"/>
<dbReference type="PANTHER" id="PTHR35834:SF3">
    <property type="entry name" value="ARM REPEAT SUPERFAMILY PROTEIN"/>
    <property type="match status" value="1"/>
</dbReference>
<gene>
    <name evidence="1" type="ORF">C1H46_019654</name>
</gene>
<protein>
    <recommendedName>
        <fullName evidence="3">Nucleotide exchange factor Fes1 domain-containing protein</fullName>
    </recommendedName>
</protein>
<evidence type="ECO:0000313" key="1">
    <source>
        <dbReference type="EMBL" id="TQD94711.1"/>
    </source>
</evidence>
<proteinExistence type="predicted"/>
<comment type="caution">
    <text evidence="1">The sequence shown here is derived from an EMBL/GenBank/DDBJ whole genome shotgun (WGS) entry which is preliminary data.</text>
</comment>
<accession>A0A540M7H9</accession>
<dbReference type="Proteomes" id="UP000315295">
    <property type="component" value="Unassembled WGS sequence"/>
</dbReference>
<dbReference type="SUPFAM" id="SSF48371">
    <property type="entry name" value="ARM repeat"/>
    <property type="match status" value="1"/>
</dbReference>
<keyword evidence="2" id="KW-1185">Reference proteome</keyword>
<evidence type="ECO:0008006" key="3">
    <source>
        <dbReference type="Google" id="ProtNLM"/>
    </source>
</evidence>
<dbReference type="EMBL" id="VIEB01000338">
    <property type="protein sequence ID" value="TQD94711.1"/>
    <property type="molecule type" value="Genomic_DNA"/>
</dbReference>
<dbReference type="InterPro" id="IPR016024">
    <property type="entry name" value="ARM-type_fold"/>
</dbReference>
<name>A0A540M7H9_MALBA</name>
<dbReference type="InterPro" id="IPR011989">
    <property type="entry name" value="ARM-like"/>
</dbReference>
<evidence type="ECO:0000313" key="2">
    <source>
        <dbReference type="Proteomes" id="UP000315295"/>
    </source>
</evidence>
<sequence length="369" mass="41319">MAEATEEQDNHHVHPLLESLKKASKDLQSNPISIIYNNYDINAAIESLLELGTKADPIISSEPSLFTLNQLLSNLKTLLEKLQKLQGYGLRSLLHRQVTNYKISQIGYAVEAEVQAHIDQKNIWGFVKTMEEDSEDDWKVKALVILENRLNQGFDKDYQELILRAKVFSILEFITCDSSFSTRVRDRAALAVLALVQFNKDVFVGLVLMGPIVRTLIQMGSSGSIQVLTWLVKIIRTPLVDDINGEIPRIISLLGADDMAIRAAAMNCVLEIAFLGREEVIELMLGEDLIEKLMNLQRLETKMEEGEGKFPFSRCVAGFAVQVEVGQGLEEQSERRGFKMEILRRVREASVSDAEAASVVAEVLWGSSP</sequence>
<dbReference type="PANTHER" id="PTHR35834">
    <property type="entry name" value="ARMADILLO-TYPE FOLD PROTEIN-RELATED"/>
    <property type="match status" value="1"/>
</dbReference>
<dbReference type="Gene3D" id="1.25.10.10">
    <property type="entry name" value="Leucine-rich Repeat Variant"/>
    <property type="match status" value="1"/>
</dbReference>